<dbReference type="GO" id="GO:0071986">
    <property type="term" value="C:Ragulator complex"/>
    <property type="evidence" value="ECO:0007669"/>
    <property type="project" value="InterPro"/>
</dbReference>
<dbReference type="Pfam" id="PF15454">
    <property type="entry name" value="LAMTOR"/>
    <property type="match status" value="1"/>
</dbReference>
<accession>A0A376B9W4</accession>
<dbReference type="AlphaFoldDB" id="A0A376B9W4"/>
<dbReference type="OrthoDB" id="4067878at2759"/>
<gene>
    <name evidence="6" type="ORF">SCODWIG_03236</name>
</gene>
<dbReference type="SMART" id="SM01262">
    <property type="entry name" value="LAMTOR"/>
    <property type="match status" value="1"/>
</dbReference>
<evidence type="ECO:0000256" key="2">
    <source>
        <dbReference type="ARBA" id="ARBA00022707"/>
    </source>
</evidence>
<dbReference type="EMBL" id="UFAJ01000720">
    <property type="protein sequence ID" value="SSD61475.1"/>
    <property type="molecule type" value="Genomic_DNA"/>
</dbReference>
<evidence type="ECO:0000256" key="5">
    <source>
        <dbReference type="ARBA" id="ARBA00023288"/>
    </source>
</evidence>
<comment type="subcellular location">
    <subcellularLocation>
        <location evidence="1">Endomembrane system</location>
    </subcellularLocation>
</comment>
<keyword evidence="4" id="KW-0564">Palmitate</keyword>
<evidence type="ECO:0000313" key="7">
    <source>
        <dbReference type="Proteomes" id="UP000262825"/>
    </source>
</evidence>
<dbReference type="GO" id="GO:0001919">
    <property type="term" value="P:regulation of receptor recycling"/>
    <property type="evidence" value="ECO:0007669"/>
    <property type="project" value="InterPro"/>
</dbReference>
<keyword evidence="3" id="KW-0472">Membrane</keyword>
<dbReference type="GO" id="GO:0016197">
    <property type="term" value="P:endosomal transport"/>
    <property type="evidence" value="ECO:0007669"/>
    <property type="project" value="InterPro"/>
</dbReference>
<organism evidence="6 7">
    <name type="scientific">Saccharomycodes ludwigii</name>
    <dbReference type="NCBI Taxonomy" id="36035"/>
    <lineage>
        <taxon>Eukaryota</taxon>
        <taxon>Fungi</taxon>
        <taxon>Dikarya</taxon>
        <taxon>Ascomycota</taxon>
        <taxon>Saccharomycotina</taxon>
        <taxon>Saccharomycetes</taxon>
        <taxon>Saccharomycodales</taxon>
        <taxon>Saccharomycodaceae</taxon>
        <taxon>Saccharomycodes</taxon>
    </lineage>
</organism>
<reference evidence="7" key="1">
    <citation type="submission" date="2018-06" db="EMBL/GenBank/DDBJ databases">
        <authorList>
            <person name="Guldener U."/>
        </authorList>
    </citation>
    <scope>NUCLEOTIDE SEQUENCE [LARGE SCALE GENOMIC DNA]</scope>
    <source>
        <strain evidence="7">UTAD17</strain>
    </source>
</reference>
<proteinExistence type="predicted"/>
<evidence type="ECO:0000256" key="3">
    <source>
        <dbReference type="ARBA" id="ARBA00023136"/>
    </source>
</evidence>
<keyword evidence="5" id="KW-0449">Lipoprotein</keyword>
<keyword evidence="7" id="KW-1185">Reference proteome</keyword>
<evidence type="ECO:0000313" key="6">
    <source>
        <dbReference type="EMBL" id="SSD61475.1"/>
    </source>
</evidence>
<keyword evidence="2" id="KW-0519">Myristate</keyword>
<evidence type="ECO:0000256" key="1">
    <source>
        <dbReference type="ARBA" id="ARBA00004308"/>
    </source>
</evidence>
<dbReference type="InterPro" id="IPR028209">
    <property type="entry name" value="LAMTOR1/MEH1"/>
</dbReference>
<protein>
    <submittedName>
        <fullName evidence="6">Uncharacterized protein</fullName>
    </submittedName>
</protein>
<dbReference type="Proteomes" id="UP000262825">
    <property type="component" value="Unassembled WGS sequence"/>
</dbReference>
<name>A0A376B9W4_9ASCO</name>
<dbReference type="GO" id="GO:0043410">
    <property type="term" value="P:positive regulation of MAPK cascade"/>
    <property type="evidence" value="ECO:0007669"/>
    <property type="project" value="InterPro"/>
</dbReference>
<evidence type="ECO:0000256" key="4">
    <source>
        <dbReference type="ARBA" id="ARBA00023139"/>
    </source>
</evidence>
<dbReference type="VEuPathDB" id="FungiDB:SCODWIG_03236"/>
<dbReference type="GO" id="GO:0031902">
    <property type="term" value="C:late endosome membrane"/>
    <property type="evidence" value="ECO:0007669"/>
    <property type="project" value="InterPro"/>
</dbReference>
<dbReference type="GO" id="GO:0032008">
    <property type="term" value="P:positive regulation of TOR signaling"/>
    <property type="evidence" value="ECO:0007669"/>
    <property type="project" value="InterPro"/>
</dbReference>
<dbReference type="GO" id="GO:0071230">
    <property type="term" value="P:cellular response to amino acid stimulus"/>
    <property type="evidence" value="ECO:0007669"/>
    <property type="project" value="InterPro"/>
</dbReference>
<dbReference type="GO" id="GO:0045121">
    <property type="term" value="C:membrane raft"/>
    <property type="evidence" value="ECO:0007669"/>
    <property type="project" value="InterPro"/>
</dbReference>
<sequence length="163" mass="18302">MGIIFSCCLKNHEDNDDHHQENDALLYNNNDGNNGYDSMKRELEIEEQKMLARENELTDIVNNTNDKLIDISVMNNNGTNNNGNNNLHDDVDTTNSNHATSSVTAISSPSGFVKVNHKFNILDTNSSLTSLEKEKLKKLWDVIINGYIGQFTIDFDEPLVASL</sequence>